<organism evidence="2 3">
    <name type="scientific">Acetatifactor muris</name>
    <dbReference type="NCBI Taxonomy" id="879566"/>
    <lineage>
        <taxon>Bacteria</taxon>
        <taxon>Bacillati</taxon>
        <taxon>Bacillota</taxon>
        <taxon>Clostridia</taxon>
        <taxon>Lachnospirales</taxon>
        <taxon>Lachnospiraceae</taxon>
        <taxon>Acetatifactor</taxon>
    </lineage>
</organism>
<accession>A0A2K4ZQI4</accession>
<dbReference type="AlphaFoldDB" id="A0A2K4ZQI4"/>
<name>A0A2K4ZQI4_9FIRM</name>
<evidence type="ECO:0000256" key="1">
    <source>
        <dbReference type="SAM" id="Phobius"/>
    </source>
</evidence>
<reference evidence="2 3" key="1">
    <citation type="submission" date="2018-01" db="EMBL/GenBank/DDBJ databases">
        <authorList>
            <person name="Gaut B.S."/>
            <person name="Morton B.R."/>
            <person name="Clegg M.T."/>
            <person name="Duvall M.R."/>
        </authorList>
    </citation>
    <scope>NUCLEOTIDE SEQUENCE [LARGE SCALE GENOMIC DNA]</scope>
    <source>
        <strain evidence="2">GP69</strain>
    </source>
</reference>
<protein>
    <submittedName>
        <fullName evidence="2">ABC-2 family transporter protein</fullName>
    </submittedName>
</protein>
<feature type="transmembrane region" description="Helical" evidence="1">
    <location>
        <begin position="150"/>
        <end position="173"/>
    </location>
</feature>
<evidence type="ECO:0000313" key="3">
    <source>
        <dbReference type="Proteomes" id="UP000236311"/>
    </source>
</evidence>
<evidence type="ECO:0000313" key="2">
    <source>
        <dbReference type="EMBL" id="SOY32754.1"/>
    </source>
</evidence>
<dbReference type="Proteomes" id="UP000236311">
    <property type="component" value="Unassembled WGS sequence"/>
</dbReference>
<keyword evidence="1" id="KW-0472">Membrane</keyword>
<dbReference type="RefSeq" id="WP_103242669.1">
    <property type="nucleotide sequence ID" value="NZ_JANJZD010000023.1"/>
</dbReference>
<feature type="transmembrane region" description="Helical" evidence="1">
    <location>
        <begin position="16"/>
        <end position="38"/>
    </location>
</feature>
<proteinExistence type="predicted"/>
<dbReference type="EMBL" id="OFSM01000068">
    <property type="protein sequence ID" value="SOY32754.1"/>
    <property type="molecule type" value="Genomic_DNA"/>
</dbReference>
<gene>
    <name evidence="2" type="ORF">AMURIS_05520</name>
</gene>
<feature type="transmembrane region" description="Helical" evidence="1">
    <location>
        <begin position="180"/>
        <end position="201"/>
    </location>
</feature>
<feature type="transmembrane region" description="Helical" evidence="1">
    <location>
        <begin position="50"/>
        <end position="72"/>
    </location>
</feature>
<dbReference type="Pfam" id="PF12730">
    <property type="entry name" value="ABC2_membrane_4"/>
    <property type="match status" value="1"/>
</dbReference>
<dbReference type="OrthoDB" id="9784784at2"/>
<keyword evidence="1" id="KW-1133">Transmembrane helix</keyword>
<keyword evidence="1" id="KW-0812">Transmembrane</keyword>
<feature type="transmembrane region" description="Helical" evidence="1">
    <location>
        <begin position="207"/>
        <end position="228"/>
    </location>
</feature>
<sequence length="240" mass="26019">MLNLIKLEIKRNRLKGYITAGLLITVAVLGLVYLFAAIPHLDASDTDVQIFITYNGIATLSLVVATACFSILSSAMYNRFIVEEYASKKVFLLFSYPVKRSRVLLAKVITVFLFTFVSMLFSGVITFAIFFTTEAFVPICQEAITMSTLFGIAISLIAYSIIAAALAVISLWFGYWKKSASVTIIVGVIVSCVFGSFASEILLAGGIFNSVIVLVIAAASILVAFVLTKALSKKISTMEV</sequence>
<keyword evidence="3" id="KW-1185">Reference proteome</keyword>
<feature type="transmembrane region" description="Helical" evidence="1">
    <location>
        <begin position="104"/>
        <end position="130"/>
    </location>
</feature>